<protein>
    <recommendedName>
        <fullName evidence="3">LLM class flavin-dependent oxidoreductase</fullName>
    </recommendedName>
</protein>
<gene>
    <name evidence="1" type="ORF">U3653_24610</name>
</gene>
<evidence type="ECO:0000313" key="2">
    <source>
        <dbReference type="Proteomes" id="UP001348098"/>
    </source>
</evidence>
<keyword evidence="2" id="KW-1185">Reference proteome</keyword>
<evidence type="ECO:0000313" key="1">
    <source>
        <dbReference type="EMBL" id="MEB3513222.1"/>
    </source>
</evidence>
<proteinExistence type="predicted"/>
<organism evidence="1 2">
    <name type="scientific">Nocardia implantans</name>
    <dbReference type="NCBI Taxonomy" id="3108168"/>
    <lineage>
        <taxon>Bacteria</taxon>
        <taxon>Bacillati</taxon>
        <taxon>Actinomycetota</taxon>
        <taxon>Actinomycetes</taxon>
        <taxon>Mycobacteriales</taxon>
        <taxon>Nocardiaceae</taxon>
        <taxon>Nocardia</taxon>
    </lineage>
</organism>
<dbReference type="Proteomes" id="UP001348098">
    <property type="component" value="Unassembled WGS sequence"/>
</dbReference>
<reference evidence="1 2" key="1">
    <citation type="submission" date="2023-12" db="EMBL/GenBank/DDBJ databases">
        <title>novel species in genus Nocarida.</title>
        <authorList>
            <person name="Li Z."/>
        </authorList>
    </citation>
    <scope>NUCLEOTIDE SEQUENCE [LARGE SCALE GENOMIC DNA]</scope>
    <source>
        <strain evidence="1 2">CDC186</strain>
    </source>
</reference>
<dbReference type="RefSeq" id="WP_195082374.1">
    <property type="nucleotide sequence ID" value="NZ_JAYESH010000010.1"/>
</dbReference>
<evidence type="ECO:0008006" key="3">
    <source>
        <dbReference type="Google" id="ProtNLM"/>
    </source>
</evidence>
<accession>A0ABU6B0D9</accession>
<sequence length="120" mass="12688">MNPSAPVRDSCGRAHGIEIVGDGLPIACQAVDAPGHAGQFVLQQGKHLRRGLVEHDGARPVETRRDLPVTVAFAAPDPGLIDGYAEAGARRLLFGLPTLPESETLRALDELAKAADQYLS</sequence>
<dbReference type="EMBL" id="JAYKYQ010000010">
    <property type="protein sequence ID" value="MEB3513222.1"/>
    <property type="molecule type" value="Genomic_DNA"/>
</dbReference>
<name>A0ABU6B0D9_9NOCA</name>
<comment type="caution">
    <text evidence="1">The sequence shown here is derived from an EMBL/GenBank/DDBJ whole genome shotgun (WGS) entry which is preliminary data.</text>
</comment>